<dbReference type="EC" id="2.7.7.48" evidence="1"/>
<evidence type="ECO:0000256" key="2">
    <source>
        <dbReference type="ARBA" id="ARBA00022484"/>
    </source>
</evidence>
<keyword evidence="5" id="KW-0547">Nucleotide-binding</keyword>
<evidence type="ECO:0000256" key="8">
    <source>
        <dbReference type="ARBA" id="ARBA00048744"/>
    </source>
</evidence>
<evidence type="ECO:0000256" key="6">
    <source>
        <dbReference type="ARBA" id="ARBA00022953"/>
    </source>
</evidence>
<name>A0A514D7K9_9VIRU</name>
<reference evidence="12" key="1">
    <citation type="submission" date="2019-05" db="EMBL/GenBank/DDBJ databases">
        <title>Metatranscriptomic reconstruction reveals RNA viruses with the potential to shape carbon cycling in soil.</title>
        <authorList>
            <person name="Starr E.P."/>
            <person name="Nuccio E."/>
            <person name="Pett-Ridge J."/>
            <person name="Banfield J.F."/>
            <person name="Firestone M.K."/>
        </authorList>
    </citation>
    <scope>NUCLEOTIDE SEQUENCE</scope>
    <source>
        <strain evidence="12">H4_Rhizo_Litter_20_scaffold_331</strain>
    </source>
</reference>
<keyword evidence="4" id="KW-0548">Nucleotidyltransferase</keyword>
<dbReference type="GO" id="GO:0003968">
    <property type="term" value="F:RNA-directed RNA polymerase activity"/>
    <property type="evidence" value="ECO:0007669"/>
    <property type="project" value="UniProtKB-KW"/>
</dbReference>
<gene>
    <name evidence="12" type="ORF">H4RhizoLitter20331_000004</name>
</gene>
<keyword evidence="10" id="KW-1133">Transmembrane helix</keyword>
<comment type="cofactor">
    <cofactor evidence="9">
        <name>Mg(2+)</name>
        <dbReference type="ChEBI" id="CHEBI:18420"/>
    </cofactor>
    <text evidence="9">Binds 2 Mg(2+) per subunit.</text>
</comment>
<evidence type="ECO:0000256" key="3">
    <source>
        <dbReference type="ARBA" id="ARBA00022679"/>
    </source>
</evidence>
<feature type="domain" description="RdRp catalytic" evidence="11">
    <location>
        <begin position="298"/>
        <end position="442"/>
    </location>
</feature>
<evidence type="ECO:0000256" key="1">
    <source>
        <dbReference type="ARBA" id="ARBA00012494"/>
    </source>
</evidence>
<evidence type="ECO:0000256" key="9">
    <source>
        <dbReference type="PIRSR" id="PIRSR605093-1"/>
    </source>
</evidence>
<keyword evidence="10" id="KW-0812">Transmembrane</keyword>
<dbReference type="GO" id="GO:0046872">
    <property type="term" value="F:metal ion binding"/>
    <property type="evidence" value="ECO:0007669"/>
    <property type="project" value="UniProtKB-KW"/>
</dbReference>
<keyword evidence="9" id="KW-0479">Metal-binding</keyword>
<proteinExistence type="predicted"/>
<evidence type="ECO:0000256" key="4">
    <source>
        <dbReference type="ARBA" id="ARBA00022695"/>
    </source>
</evidence>
<keyword evidence="2 12" id="KW-0696">RNA-directed RNA polymerase</keyword>
<keyword evidence="6" id="KW-0693">Viral RNA replication</keyword>
<evidence type="ECO:0000313" key="12">
    <source>
        <dbReference type="EMBL" id="QDH89582.1"/>
    </source>
</evidence>
<feature type="binding site" evidence="9">
    <location>
        <position position="410"/>
    </location>
    <ligand>
        <name>Mg(2+)</name>
        <dbReference type="ChEBI" id="CHEBI:18420"/>
        <label>2</label>
    </ligand>
</feature>
<dbReference type="SUPFAM" id="SSF56672">
    <property type="entry name" value="DNA/RNA polymerases"/>
    <property type="match status" value="1"/>
</dbReference>
<keyword evidence="3" id="KW-0808">Transferase</keyword>
<evidence type="ECO:0000259" key="11">
    <source>
        <dbReference type="PROSITE" id="PS50522"/>
    </source>
</evidence>
<dbReference type="EMBL" id="MN034904">
    <property type="protein sequence ID" value="QDH89582.1"/>
    <property type="molecule type" value="Genomic_RNA"/>
</dbReference>
<evidence type="ECO:0000256" key="5">
    <source>
        <dbReference type="ARBA" id="ARBA00022741"/>
    </source>
</evidence>
<keyword evidence="10" id="KW-0472">Membrane</keyword>
<dbReference type="GO" id="GO:0000166">
    <property type="term" value="F:nucleotide binding"/>
    <property type="evidence" value="ECO:0007669"/>
    <property type="project" value="UniProtKB-KW"/>
</dbReference>
<dbReference type="GO" id="GO:0039694">
    <property type="term" value="P:viral RNA genome replication"/>
    <property type="evidence" value="ECO:0007669"/>
    <property type="project" value="InterPro"/>
</dbReference>
<sequence length="600" mass="67067">MKSLIKLWQQVSLDVGLMCHVSTTRDFKTVAGRFEHEGVSFLTITLTDFGKGLEKALDRGSVDHDLFPGFRFRGGLPQFLGGFLDLVFDRKSGRLLDEPNETAIYAVRQLTLMFGKILIECSPARSKAALVKFIECEQDVRSSDRTITPGLLDRFSVMSLKLFGDVLASVDREVYDGTLTPKHGPGKTADKLSGNRKFDQVEWPRRLDSVFPFGDYCLPNWRFNYLLDSTSILEPGHERPVKVTLVPKSLKTPRIIAIEPTCMQYMQQALMMAIVPALEDDSLVSSMIGFTDQLPNQQMAREGSRTGGLATIDLSEASDRVSNQHVRVLLRHFPHLFEAVDATRSRKADVPGFGVMRLAKFASMGSALCFPIEAMVFLTIVMMAIEHEHRRRFTRADISRFRGRVRVYGDDIIVPTEYMRAVVDHLEAFGLKVNLSKSFGTGRFRESCGKEYYNGTDVSITKVRSLFPVRQLDATEVIATVSLRNRLFEAGLTGAARWMDPGLNHLLGGWYPAVTSDSPILGRIENGAYECLRMDPDTQVPQVKGFCVSPKLPASIASGEGSLLKWFLKRGDEPFADRDHLVRSGRPDAVTLKLRWASAA</sequence>
<feature type="binding site" evidence="9">
    <location>
        <position position="313"/>
    </location>
    <ligand>
        <name>Mg(2+)</name>
        <dbReference type="ChEBI" id="CHEBI:18420"/>
        <label>2</label>
    </ligand>
</feature>
<dbReference type="Pfam" id="PF03431">
    <property type="entry name" value="RNA_replicase_B"/>
    <property type="match status" value="1"/>
</dbReference>
<organism evidence="12">
    <name type="scientific">Leviviridae sp</name>
    <dbReference type="NCBI Taxonomy" id="2027243"/>
    <lineage>
        <taxon>Viruses</taxon>
        <taxon>Riboviria</taxon>
        <taxon>Orthornavirae</taxon>
        <taxon>Lenarviricota</taxon>
        <taxon>Leviviricetes</taxon>
        <taxon>Norzivirales</taxon>
        <taxon>Fiersviridae</taxon>
    </lineage>
</organism>
<dbReference type="InterPro" id="IPR007096">
    <property type="entry name" value="RNA-dir_Rpol_cat_phage"/>
</dbReference>
<dbReference type="InterPro" id="IPR005093">
    <property type="entry name" value="RNArep_beta"/>
</dbReference>
<feature type="transmembrane region" description="Helical" evidence="10">
    <location>
        <begin position="361"/>
        <end position="385"/>
    </location>
</feature>
<dbReference type="InterPro" id="IPR043502">
    <property type="entry name" value="DNA/RNA_pol_sf"/>
</dbReference>
<evidence type="ECO:0000256" key="10">
    <source>
        <dbReference type="SAM" id="Phobius"/>
    </source>
</evidence>
<evidence type="ECO:0000256" key="7">
    <source>
        <dbReference type="ARBA" id="ARBA00030248"/>
    </source>
</evidence>
<dbReference type="PROSITE" id="PS50522">
    <property type="entry name" value="RDRP_PHAGE"/>
    <property type="match status" value="1"/>
</dbReference>
<protein>
    <recommendedName>
        <fullName evidence="1">RNA-directed RNA polymerase</fullName>
        <ecNumber evidence="1">2.7.7.48</ecNumber>
    </recommendedName>
    <alternativeName>
        <fullName evidence="7">RNA replicase beta chain</fullName>
    </alternativeName>
</protein>
<accession>A0A514D7K9</accession>
<keyword evidence="9" id="KW-0460">Magnesium</keyword>
<comment type="catalytic activity">
    <reaction evidence="8">
        <text>RNA(n) + a ribonucleoside 5'-triphosphate = RNA(n+1) + diphosphate</text>
        <dbReference type="Rhea" id="RHEA:21248"/>
        <dbReference type="Rhea" id="RHEA-COMP:14527"/>
        <dbReference type="Rhea" id="RHEA-COMP:17342"/>
        <dbReference type="ChEBI" id="CHEBI:33019"/>
        <dbReference type="ChEBI" id="CHEBI:61557"/>
        <dbReference type="ChEBI" id="CHEBI:140395"/>
        <dbReference type="EC" id="2.7.7.48"/>
    </reaction>
</comment>
<feature type="binding site" evidence="9">
    <location>
        <position position="411"/>
    </location>
    <ligand>
        <name>Mg(2+)</name>
        <dbReference type="ChEBI" id="CHEBI:18420"/>
        <label>2</label>
    </ligand>
</feature>